<dbReference type="EMBL" id="CP000463">
    <property type="protein sequence ID" value="ABJ08301.1"/>
    <property type="molecule type" value="Genomic_DNA"/>
</dbReference>
<gene>
    <name evidence="1" type="ordered locus">RPE_4377</name>
</gene>
<dbReference type="STRING" id="316055.RPE_4377"/>
<reference evidence="1" key="1">
    <citation type="submission" date="2006-09" db="EMBL/GenBank/DDBJ databases">
        <title>Complete sequence of Rhodopseudomonas palustris BisA53.</title>
        <authorList>
            <consortium name="US DOE Joint Genome Institute"/>
            <person name="Copeland A."/>
            <person name="Lucas S."/>
            <person name="Lapidus A."/>
            <person name="Barry K."/>
            <person name="Detter J.C."/>
            <person name="Glavina del Rio T."/>
            <person name="Hammon N."/>
            <person name="Israni S."/>
            <person name="Dalin E."/>
            <person name="Tice H."/>
            <person name="Pitluck S."/>
            <person name="Chain P."/>
            <person name="Malfatti S."/>
            <person name="Shin M."/>
            <person name="Vergez L."/>
            <person name="Schmutz J."/>
            <person name="Larimer F."/>
            <person name="Land M."/>
            <person name="Hauser L."/>
            <person name="Pelletier D.A."/>
            <person name="Kyrpides N."/>
            <person name="Kim E."/>
            <person name="Harwood C.S."/>
            <person name="Oda Y."/>
            <person name="Richardson P."/>
        </authorList>
    </citation>
    <scope>NUCLEOTIDE SEQUENCE [LARGE SCALE GENOMIC DNA]</scope>
    <source>
        <strain evidence="1">BisA53</strain>
    </source>
</reference>
<protein>
    <submittedName>
        <fullName evidence="1">Uncharacterized protein</fullName>
    </submittedName>
</protein>
<sequence length="79" mass="8406">MSTPFSEKLGRLVSTSISPSRPVTVRTSPLPLVLQRGRCFIAISVIVAAVGPAQRHDELITSGTIAHVDPALDPFRQAA</sequence>
<organism evidence="1">
    <name type="scientific">Rhodopseudomonas palustris (strain BisA53)</name>
    <dbReference type="NCBI Taxonomy" id="316055"/>
    <lineage>
        <taxon>Bacteria</taxon>
        <taxon>Pseudomonadati</taxon>
        <taxon>Pseudomonadota</taxon>
        <taxon>Alphaproteobacteria</taxon>
        <taxon>Hyphomicrobiales</taxon>
        <taxon>Nitrobacteraceae</taxon>
        <taxon>Rhodopseudomonas</taxon>
    </lineage>
</organism>
<dbReference type="KEGG" id="rpe:RPE_4377"/>
<name>Q07ID3_RHOP5</name>
<dbReference type="AlphaFoldDB" id="Q07ID3"/>
<evidence type="ECO:0000313" key="1">
    <source>
        <dbReference type="EMBL" id="ABJ08301.1"/>
    </source>
</evidence>
<dbReference type="HOGENOM" id="CLU_2603738_0_0_5"/>
<accession>Q07ID3</accession>
<proteinExistence type="predicted"/>